<dbReference type="Proteomes" id="UP000250321">
    <property type="component" value="Unassembled WGS sequence"/>
</dbReference>
<proteinExistence type="predicted"/>
<keyword evidence="2" id="KW-1185">Reference proteome</keyword>
<dbReference type="OrthoDB" id="10568307at2759"/>
<evidence type="ECO:0000313" key="2">
    <source>
        <dbReference type="Proteomes" id="UP000250321"/>
    </source>
</evidence>
<name>A0A314YXA3_PRUYE</name>
<evidence type="ECO:0000313" key="1">
    <source>
        <dbReference type="EMBL" id="PQQ11059.1"/>
    </source>
</evidence>
<gene>
    <name evidence="1" type="ORF">Pyn_16086</name>
</gene>
<sequence length="259" mass="29327">MWTLVLKCRLASVEQVDRWARPPIRGWKLEQIVRVRAEKSIIGRLGKRLTTPFRLVEFELASPKNQGKLFLCTFLTIIYFDSLNLVCVVGSMSPEKRARNPGSRLAESLRRALKEQRKAEPRIGDGGGKATWLQYHAQLETCGLLQKQSDEIKELGKKNEDSDLLIAKLRSVVNLEKKKVGDAKSELKSMAKKHAKDFGVIQEQEDKLISEMAELRSTKDKVIKEFKSSEEFERLKSTCMKALSSTYVVVGQKLEGGSC</sequence>
<accession>A0A314YXA3</accession>
<organism evidence="1 2">
    <name type="scientific">Prunus yedoensis var. nudiflora</name>
    <dbReference type="NCBI Taxonomy" id="2094558"/>
    <lineage>
        <taxon>Eukaryota</taxon>
        <taxon>Viridiplantae</taxon>
        <taxon>Streptophyta</taxon>
        <taxon>Embryophyta</taxon>
        <taxon>Tracheophyta</taxon>
        <taxon>Spermatophyta</taxon>
        <taxon>Magnoliopsida</taxon>
        <taxon>eudicotyledons</taxon>
        <taxon>Gunneridae</taxon>
        <taxon>Pentapetalae</taxon>
        <taxon>rosids</taxon>
        <taxon>fabids</taxon>
        <taxon>Rosales</taxon>
        <taxon>Rosaceae</taxon>
        <taxon>Amygdaloideae</taxon>
        <taxon>Amygdaleae</taxon>
        <taxon>Prunus</taxon>
    </lineage>
</organism>
<reference evidence="1 2" key="1">
    <citation type="submission" date="2018-02" db="EMBL/GenBank/DDBJ databases">
        <title>Draft genome of wild Prunus yedoensis var. nudiflora.</title>
        <authorList>
            <person name="Baek S."/>
            <person name="Kim J.-H."/>
            <person name="Choi K."/>
            <person name="Kim G.-B."/>
            <person name="Cho A."/>
            <person name="Jang H."/>
            <person name="Shin C.-H."/>
            <person name="Yu H.-J."/>
            <person name="Mun J.-H."/>
        </authorList>
    </citation>
    <scope>NUCLEOTIDE SEQUENCE [LARGE SCALE GENOMIC DNA]</scope>
    <source>
        <strain evidence="2">cv. Jeju island</strain>
        <tissue evidence="1">Leaf</tissue>
    </source>
</reference>
<dbReference type="EMBL" id="PJQY01000426">
    <property type="protein sequence ID" value="PQQ11059.1"/>
    <property type="molecule type" value="Genomic_DNA"/>
</dbReference>
<dbReference type="AlphaFoldDB" id="A0A314YXA3"/>
<comment type="caution">
    <text evidence="1">The sequence shown here is derived from an EMBL/GenBank/DDBJ whole genome shotgun (WGS) entry which is preliminary data.</text>
</comment>
<protein>
    <submittedName>
        <fullName evidence="1">Uncharacterized protein</fullName>
    </submittedName>
</protein>